<evidence type="ECO:0000313" key="4">
    <source>
        <dbReference type="Proteomes" id="UP001479290"/>
    </source>
</evidence>
<dbReference type="SMART" id="SM00382">
    <property type="entry name" value="AAA"/>
    <property type="match status" value="1"/>
</dbReference>
<feature type="region of interest" description="Disordered" evidence="1">
    <location>
        <begin position="272"/>
        <end position="435"/>
    </location>
</feature>
<feature type="region of interest" description="Disordered" evidence="1">
    <location>
        <begin position="158"/>
        <end position="214"/>
    </location>
</feature>
<gene>
    <name evidence="3" type="ORF">ABG768_016277</name>
</gene>
<feature type="compositionally biased region" description="Low complexity" evidence="1">
    <location>
        <begin position="299"/>
        <end position="309"/>
    </location>
</feature>
<evidence type="ECO:0000313" key="3">
    <source>
        <dbReference type="EMBL" id="KAK9954182.1"/>
    </source>
</evidence>
<feature type="region of interest" description="Disordered" evidence="1">
    <location>
        <begin position="62"/>
        <end position="84"/>
    </location>
</feature>
<dbReference type="Proteomes" id="UP001479290">
    <property type="component" value="Unassembled WGS sequence"/>
</dbReference>
<name>A0AAW1YYH4_CULAL</name>
<dbReference type="Gene3D" id="3.40.50.300">
    <property type="entry name" value="P-loop containing nucleotide triphosphate hydrolases"/>
    <property type="match status" value="1"/>
</dbReference>
<dbReference type="GO" id="GO:0016887">
    <property type="term" value="F:ATP hydrolysis activity"/>
    <property type="evidence" value="ECO:0007669"/>
    <property type="project" value="InterPro"/>
</dbReference>
<organism evidence="3 4">
    <name type="scientific">Culter alburnus</name>
    <name type="common">Topmouth culter</name>
    <dbReference type="NCBI Taxonomy" id="194366"/>
    <lineage>
        <taxon>Eukaryota</taxon>
        <taxon>Metazoa</taxon>
        <taxon>Chordata</taxon>
        <taxon>Craniata</taxon>
        <taxon>Vertebrata</taxon>
        <taxon>Euteleostomi</taxon>
        <taxon>Actinopterygii</taxon>
        <taxon>Neopterygii</taxon>
        <taxon>Teleostei</taxon>
        <taxon>Ostariophysi</taxon>
        <taxon>Cypriniformes</taxon>
        <taxon>Xenocyprididae</taxon>
        <taxon>Xenocypridinae</taxon>
        <taxon>Culter</taxon>
    </lineage>
</organism>
<evidence type="ECO:0000256" key="1">
    <source>
        <dbReference type="SAM" id="MobiDB-lite"/>
    </source>
</evidence>
<dbReference type="GO" id="GO:0005524">
    <property type="term" value="F:ATP binding"/>
    <property type="evidence" value="ECO:0007669"/>
    <property type="project" value="InterPro"/>
</dbReference>
<sequence>MSSNVSRSQRWTTAVQTLTWVSPQNSYRNRDQIRRMLSPIVPYSLLKMHWNPEHAQPLSQWPEQHLDVSSTTSSPAHKSELYPSRSRGSYSYAWANDDISALTASNLLKRYAEKYSGMLDSPYERPAVGAYTEPGAFGALNGGQKSELEPWPLTHSTDGAYPLVPPSSHDGLSGPKVVPTSAGPPGSGNVSAVNSNLSDSGYSGSSSCSGPHSSDYPPSYNGTYLSSGYCPQPSSALPPTSLHALQPNPTLLPSYTPSAPVYNYPPSTYPHQTSLAPTAPSPLPSRPTVVGGSYGYQNSSLGGSEPGGSLKRKAFEMTLDEEDGDSSRYRKYSYDPMKTGGESPYGVTDKAECRGNGFGTGSTDPQAFKPSKPSSQSSLEGDEVGKYSGLKPLVSPTYGAAGDYSPPAAMTGENGGAEQGFSQHRSQKRSDPMKSMEPQMLELVSRELQDCSPALLWSELAGNCHIKAALEEDLLWPVLRPNPAICPPRTVLLFGPQGGGKTTLARSMASQLGATFYRLSGATLASKLKGEAEQLLITLFSVATARQPSVVLLSEVESVEEEGLRQQLQAQLEKTQHGQSGLVLVVCTTRRPDLIKDPLLRCFSKRYHIGLPDGSTRRHVLLQALAPQGCSLGEREMSAVLQRSEGFSVWELLQLCQQALASASASAPVPLHGLPASLSSPTLQDFENAFCKVRPNSTPKELDTCMEWSKVYSH</sequence>
<dbReference type="InterPro" id="IPR050304">
    <property type="entry name" value="MT-severing_AAA_ATPase"/>
</dbReference>
<keyword evidence="4" id="KW-1185">Reference proteome</keyword>
<dbReference type="AlphaFoldDB" id="A0AAW1YYH4"/>
<accession>A0AAW1YYH4</accession>
<dbReference type="InterPro" id="IPR003959">
    <property type="entry name" value="ATPase_AAA_core"/>
</dbReference>
<dbReference type="InterPro" id="IPR027417">
    <property type="entry name" value="P-loop_NTPase"/>
</dbReference>
<dbReference type="PANTHER" id="PTHR23074:SF33">
    <property type="entry name" value="FIDGETIN-LIKE PROTEIN 2"/>
    <property type="match status" value="1"/>
</dbReference>
<dbReference type="PANTHER" id="PTHR23074">
    <property type="entry name" value="AAA DOMAIN-CONTAINING"/>
    <property type="match status" value="1"/>
</dbReference>
<comment type="caution">
    <text evidence="3">The sequence shown here is derived from an EMBL/GenBank/DDBJ whole genome shotgun (WGS) entry which is preliminary data.</text>
</comment>
<protein>
    <recommendedName>
        <fullName evidence="2">AAA+ ATPase domain-containing protein</fullName>
    </recommendedName>
</protein>
<evidence type="ECO:0000259" key="2">
    <source>
        <dbReference type="SMART" id="SM00382"/>
    </source>
</evidence>
<dbReference type="Gene3D" id="1.10.8.60">
    <property type="match status" value="1"/>
</dbReference>
<dbReference type="Pfam" id="PF00004">
    <property type="entry name" value="AAA"/>
    <property type="match status" value="1"/>
</dbReference>
<feature type="compositionally biased region" description="Low complexity" evidence="1">
    <location>
        <begin position="195"/>
        <end position="214"/>
    </location>
</feature>
<reference evidence="3 4" key="1">
    <citation type="submission" date="2024-05" db="EMBL/GenBank/DDBJ databases">
        <title>A high-quality chromosomal-level genome assembly of Topmouth culter (Culter alburnus).</title>
        <authorList>
            <person name="Zhao H."/>
        </authorList>
    </citation>
    <scope>NUCLEOTIDE SEQUENCE [LARGE SCALE GENOMIC DNA]</scope>
    <source>
        <strain evidence="3">CATC2023</strain>
        <tissue evidence="3">Muscle</tissue>
    </source>
</reference>
<proteinExistence type="predicted"/>
<feature type="domain" description="AAA+ ATPase" evidence="2">
    <location>
        <begin position="487"/>
        <end position="613"/>
    </location>
</feature>
<dbReference type="GO" id="GO:0008568">
    <property type="term" value="F:microtubule severing ATPase activity"/>
    <property type="evidence" value="ECO:0007669"/>
    <property type="project" value="TreeGrafter"/>
</dbReference>
<feature type="compositionally biased region" description="Polar residues" evidence="1">
    <location>
        <begin position="62"/>
        <end position="76"/>
    </location>
</feature>
<dbReference type="InterPro" id="IPR003593">
    <property type="entry name" value="AAA+_ATPase"/>
</dbReference>
<dbReference type="SUPFAM" id="SSF52540">
    <property type="entry name" value="P-loop containing nucleoside triphosphate hydrolases"/>
    <property type="match status" value="1"/>
</dbReference>
<dbReference type="EMBL" id="JAWDJR010000022">
    <property type="protein sequence ID" value="KAK9954182.1"/>
    <property type="molecule type" value="Genomic_DNA"/>
</dbReference>